<comment type="cofactor">
    <cofactor evidence="2">
        <name>Mg(2+)</name>
        <dbReference type="ChEBI" id="CHEBI:18420"/>
    </cofactor>
    <text evidence="2">Binds 2 magnesium ions per subunit.</text>
</comment>
<dbReference type="GO" id="GO:0005829">
    <property type="term" value="C:cytosol"/>
    <property type="evidence" value="ECO:0007669"/>
    <property type="project" value="TreeGrafter"/>
</dbReference>
<dbReference type="RefSeq" id="WP_046316242.1">
    <property type="nucleotide sequence ID" value="NZ_JBHSZT010000001.1"/>
</dbReference>
<feature type="binding site" evidence="2">
    <location>
        <position position="28"/>
    </location>
    <ligand>
        <name>substrate</name>
    </ligand>
</feature>
<dbReference type="CDD" id="cd00475">
    <property type="entry name" value="Cis_IPPS"/>
    <property type="match status" value="1"/>
</dbReference>
<feature type="binding site" evidence="2">
    <location>
        <position position="20"/>
    </location>
    <ligand>
        <name>substrate</name>
    </ligand>
</feature>
<gene>
    <name evidence="3" type="primary">uppS</name>
    <name evidence="3" type="ORF">JG30_07090</name>
</gene>
<dbReference type="AlphaFoldDB" id="A0A0F4LW26"/>
<dbReference type="SUPFAM" id="SSF64005">
    <property type="entry name" value="Undecaprenyl diphosphate synthase"/>
    <property type="match status" value="1"/>
</dbReference>
<keyword evidence="1 2" id="KW-0808">Transferase</keyword>
<evidence type="ECO:0000256" key="2">
    <source>
        <dbReference type="HAMAP-Rule" id="MF_01139"/>
    </source>
</evidence>
<feature type="binding site" evidence="2">
    <location>
        <position position="205"/>
    </location>
    <ligand>
        <name>Mg(2+)</name>
        <dbReference type="ChEBI" id="CHEBI:18420"/>
    </ligand>
</feature>
<dbReference type="GO" id="GO:0008834">
    <property type="term" value="F:ditrans,polycis-undecaprenyl-diphosphate synthase [(2E,6E)-farnesyl-diphosphate specific] activity"/>
    <property type="evidence" value="ECO:0007669"/>
    <property type="project" value="TreeGrafter"/>
</dbReference>
<organism evidence="3 4">
    <name type="scientific">Bombilactobacillus mellifer</name>
    <dbReference type="NCBI Taxonomy" id="1218492"/>
    <lineage>
        <taxon>Bacteria</taxon>
        <taxon>Bacillati</taxon>
        <taxon>Bacillota</taxon>
        <taxon>Bacilli</taxon>
        <taxon>Lactobacillales</taxon>
        <taxon>Lactobacillaceae</taxon>
        <taxon>Bombilactobacillus</taxon>
    </lineage>
</organism>
<dbReference type="HAMAP" id="MF_01139">
    <property type="entry name" value="ISPT"/>
    <property type="match status" value="1"/>
</dbReference>
<feature type="binding site" evidence="2">
    <location>
        <position position="15"/>
    </location>
    <ligand>
        <name>Mg(2+)</name>
        <dbReference type="ChEBI" id="CHEBI:18420"/>
    </ligand>
</feature>
<reference evidence="3 4" key="1">
    <citation type="submission" date="2015-01" db="EMBL/GenBank/DDBJ databases">
        <title>Comparative genomics of the lactic acid bacteria isolated from the honey bee gut.</title>
        <authorList>
            <person name="Ellegaard K.M."/>
            <person name="Tamarit D."/>
            <person name="Javelind E."/>
            <person name="Olofsson T."/>
            <person name="Andersson S.G."/>
            <person name="Vasquez A."/>
        </authorList>
    </citation>
    <scope>NUCLEOTIDE SEQUENCE [LARGE SCALE GENOMIC DNA]</scope>
    <source>
        <strain evidence="3 4">Bin4</strain>
    </source>
</reference>
<comment type="similarity">
    <text evidence="2">Belongs to the UPP synthase family.</text>
</comment>
<feature type="active site" evidence="2">
    <location>
        <position position="15"/>
    </location>
</feature>
<keyword evidence="2" id="KW-0460">Magnesium</keyword>
<dbReference type="PATRIC" id="fig|1218492.5.peg.845"/>
<name>A0A0F4LW26_9LACO</name>
<dbReference type="GO" id="GO:0000287">
    <property type="term" value="F:magnesium ion binding"/>
    <property type="evidence" value="ECO:0007669"/>
    <property type="project" value="UniProtKB-UniRule"/>
</dbReference>
<dbReference type="EC" id="2.5.1.-" evidence="2"/>
<dbReference type="InterPro" id="IPR036424">
    <property type="entry name" value="UPP_synth-like_sf"/>
</dbReference>
<dbReference type="Gene3D" id="3.40.1180.10">
    <property type="entry name" value="Decaprenyl diphosphate synthase-like"/>
    <property type="match status" value="1"/>
</dbReference>
<feature type="binding site" evidence="2">
    <location>
        <position position="186"/>
    </location>
    <ligand>
        <name>substrate</name>
    </ligand>
</feature>
<feature type="binding site" evidence="2">
    <location>
        <begin position="16"/>
        <end position="19"/>
    </location>
    <ligand>
        <name>substrate</name>
    </ligand>
</feature>
<keyword evidence="2" id="KW-0479">Metal-binding</keyword>
<comment type="function">
    <text evidence="2">Catalyzes the condensation of isopentenyl diphosphate (IPP) with allylic pyrophosphates generating different type of terpenoids.</text>
</comment>
<dbReference type="NCBIfam" id="NF011405">
    <property type="entry name" value="PRK14830.1"/>
    <property type="match status" value="1"/>
</dbReference>
<feature type="binding site" evidence="2">
    <location>
        <position position="32"/>
    </location>
    <ligand>
        <name>substrate</name>
    </ligand>
</feature>
<dbReference type="Pfam" id="PF01255">
    <property type="entry name" value="Prenyltransf"/>
    <property type="match status" value="1"/>
</dbReference>
<dbReference type="GO" id="GO:0030145">
    <property type="term" value="F:manganese ion binding"/>
    <property type="evidence" value="ECO:0007669"/>
    <property type="project" value="TreeGrafter"/>
</dbReference>
<comment type="subunit">
    <text evidence="2">Homodimer.</text>
</comment>
<accession>A0A0F4LW26</accession>
<dbReference type="OrthoDB" id="4191603at2"/>
<protein>
    <recommendedName>
        <fullName evidence="2">Isoprenyl transferase</fullName>
        <ecNumber evidence="2">2.5.1.-</ecNumber>
    </recommendedName>
</protein>
<evidence type="ECO:0000256" key="1">
    <source>
        <dbReference type="ARBA" id="ARBA00022679"/>
    </source>
</evidence>
<dbReference type="GO" id="GO:0016094">
    <property type="term" value="P:polyprenol biosynthetic process"/>
    <property type="evidence" value="ECO:0007669"/>
    <property type="project" value="TreeGrafter"/>
</dbReference>
<dbReference type="PANTHER" id="PTHR10291:SF0">
    <property type="entry name" value="DEHYDRODOLICHYL DIPHOSPHATE SYNTHASE 2"/>
    <property type="match status" value="1"/>
</dbReference>
<dbReference type="STRING" id="1218492.JG30_07090"/>
<feature type="binding site" evidence="2">
    <location>
        <position position="66"/>
    </location>
    <ligand>
        <name>substrate</name>
    </ligand>
</feature>
<proteinExistence type="inferred from homology"/>
<comment type="caution">
    <text evidence="3">The sequence shown here is derived from an EMBL/GenBank/DDBJ whole genome shotgun (WGS) entry which is preliminary data.</text>
</comment>
<feature type="binding site" evidence="2">
    <location>
        <begin position="192"/>
        <end position="194"/>
    </location>
    <ligand>
        <name>substrate</name>
    </ligand>
</feature>
<evidence type="ECO:0000313" key="3">
    <source>
        <dbReference type="EMBL" id="KJY62494.1"/>
    </source>
</evidence>
<dbReference type="InterPro" id="IPR001441">
    <property type="entry name" value="UPP_synth-like"/>
</dbReference>
<feature type="binding site" evidence="2">
    <location>
        <position position="64"/>
    </location>
    <ligand>
        <name>substrate</name>
    </ligand>
</feature>
<evidence type="ECO:0000313" key="4">
    <source>
        <dbReference type="Proteomes" id="UP000033558"/>
    </source>
</evidence>
<dbReference type="HOGENOM" id="CLU_038505_1_1_9"/>
<dbReference type="Proteomes" id="UP000033558">
    <property type="component" value="Unassembled WGS sequence"/>
</dbReference>
<dbReference type="PANTHER" id="PTHR10291">
    <property type="entry name" value="DEHYDRODOLICHYL DIPHOSPHATE SYNTHASE FAMILY MEMBER"/>
    <property type="match status" value="1"/>
</dbReference>
<feature type="binding site" evidence="2">
    <location>
        <begin position="60"/>
        <end position="62"/>
    </location>
    <ligand>
        <name>substrate</name>
    </ligand>
</feature>
<sequence>MIESPLPKHVAIIMDGNGRWAKRRGLPRVAGHKAGMNNLKTIALAANDLHIKALTVYAFSTENWRRPQQEVQFLMNLPVDFFGSFMPDIQAHNVRILITGFWQQLPSKTRQVCQRAVAETAANTGMILNFAFNYGGRSDILQAVQRICQDCQNQTLSPDQISEATFARYLKSAQLQDLQDPDLLIRTSGEERMSNFYLWELAYAELVFVPEMWPDYSPTNLQRDLQVFQHRNRRFGGL</sequence>
<feature type="active site" description="Proton acceptor" evidence="2">
    <location>
        <position position="63"/>
    </location>
</feature>
<keyword evidence="4" id="KW-1185">Reference proteome</keyword>
<dbReference type="NCBIfam" id="TIGR00055">
    <property type="entry name" value="uppS"/>
    <property type="match status" value="1"/>
</dbReference>
<dbReference type="FunFam" id="3.40.1180.10:FF:000001">
    <property type="entry name" value="(2E,6E)-farnesyl-diphosphate-specific ditrans,polycis-undecaprenyl-diphosphate synthase"/>
    <property type="match status" value="1"/>
</dbReference>
<dbReference type="EMBL" id="JXJQ01000006">
    <property type="protein sequence ID" value="KJY62494.1"/>
    <property type="molecule type" value="Genomic_DNA"/>
</dbReference>